<evidence type="ECO:0000313" key="4">
    <source>
        <dbReference type="Proteomes" id="UP000593580"/>
    </source>
</evidence>
<dbReference type="RefSeq" id="WP_193110547.1">
    <property type="nucleotide sequence ID" value="NZ_CP041406.1"/>
</dbReference>
<accession>A0A7M1BBU7</accession>
<dbReference type="KEGG" id="spal:FM071_08285"/>
<feature type="domain" description="Initiator Rep protein WH1" evidence="2">
    <location>
        <begin position="73"/>
        <end position="193"/>
    </location>
</feature>
<dbReference type="AlphaFoldDB" id="A0A7M1BBU7"/>
<evidence type="ECO:0000256" key="1">
    <source>
        <dbReference type="ARBA" id="ARBA00038283"/>
    </source>
</evidence>
<gene>
    <name evidence="3" type="ORF">FM071_08285</name>
</gene>
<keyword evidence="4" id="KW-1185">Reference proteome</keyword>
<evidence type="ECO:0000259" key="2">
    <source>
        <dbReference type="Pfam" id="PF01051"/>
    </source>
</evidence>
<name>A0A7M1BBU7_9BACT</name>
<dbReference type="InterPro" id="IPR000525">
    <property type="entry name" value="Initiator_Rep_WH1"/>
</dbReference>
<organism evidence="3 4">
    <name type="scientific">Sulfurimonas paralvinellae</name>
    <dbReference type="NCBI Taxonomy" id="317658"/>
    <lineage>
        <taxon>Bacteria</taxon>
        <taxon>Pseudomonadati</taxon>
        <taxon>Campylobacterota</taxon>
        <taxon>Epsilonproteobacteria</taxon>
        <taxon>Campylobacterales</taxon>
        <taxon>Sulfurimonadaceae</taxon>
        <taxon>Sulfurimonas</taxon>
    </lineage>
</organism>
<dbReference type="EMBL" id="CP041406">
    <property type="protein sequence ID" value="QOP46288.1"/>
    <property type="molecule type" value="Genomic_DNA"/>
</dbReference>
<evidence type="ECO:0000313" key="3">
    <source>
        <dbReference type="EMBL" id="QOP46288.1"/>
    </source>
</evidence>
<dbReference type="GO" id="GO:0006270">
    <property type="term" value="P:DNA replication initiation"/>
    <property type="evidence" value="ECO:0007669"/>
    <property type="project" value="InterPro"/>
</dbReference>
<protein>
    <recommendedName>
        <fullName evidence="2">Initiator Rep protein WH1 domain-containing protein</fullName>
    </recommendedName>
</protein>
<dbReference type="GO" id="GO:0003887">
    <property type="term" value="F:DNA-directed DNA polymerase activity"/>
    <property type="evidence" value="ECO:0007669"/>
    <property type="project" value="InterPro"/>
</dbReference>
<sequence length="331" mass="40386">MNINNGDYKKNNQLINRLSYIDDKKNLVSITLNEEKLLEYFFFSLQKRHIIRKDIKKESFYWEKNEWGEFLKFKTDTKEFESVQFEIELYGLKTFMKVEEQNYIEHIREILSRFSKRQINYIRNLENGTQERTIMPVKDFIVDKINGEKNYRVLVHLNIEFLYLSLFKDGQYTPLNINTVKNIRSKYSLRMYSEIEKALNLKYDKLPLRSLKSMNEFFGTNLSKQKMEQNIYRVKQEFLLNRMYSFKYEVYKNENKEWIFSITDIKKLTENDIILDYVDSYLDYRLLTPELKQQFQKNYISKLEEIEPDSKTLKSVNAQTKHLQRKQKEKF</sequence>
<comment type="similarity">
    <text evidence="1">Belongs to the initiator RepB protein family.</text>
</comment>
<dbReference type="Proteomes" id="UP000593580">
    <property type="component" value="Chromosome"/>
</dbReference>
<dbReference type="Pfam" id="PF01051">
    <property type="entry name" value="Rep3_N"/>
    <property type="match status" value="1"/>
</dbReference>
<reference evidence="3 4" key="1">
    <citation type="submission" date="2019-07" db="EMBL/GenBank/DDBJ databases">
        <title>Sulfurimonas paralvinellae sp. nov., a novel mesophilic, hydrogen- and sulfur-oxidizing chemolithoautotroph within the Epsilonproteo- bacteria isolated from a deep-sea hydrothermal vent polychaete nest, reclassification of Thiomicrospira denitrificans as Sulfurimonas denitrificans comb. nov. and emended description of the genus Sulfurimonas.</title>
        <authorList>
            <person name="Wang S."/>
            <person name="Jiang L."/>
            <person name="Shao Z."/>
        </authorList>
    </citation>
    <scope>NUCLEOTIDE SEQUENCE [LARGE SCALE GENOMIC DNA]</scope>
    <source>
        <strain evidence="3 4">GO25</strain>
    </source>
</reference>
<proteinExistence type="inferred from homology"/>